<sequence length="120" mass="14509">MTQKQDNFKQFLLQAQEKFITELMLSRDDTDNVITNLQHVKNWPGHILKLDDILYEDDIIVNDGTKEYKFSKLKFLENKYFARSLIYNYKQKLGSVYVKIIKTRYDTWLIKFSKLLVRTY</sequence>
<reference evidence="1" key="1">
    <citation type="journal article" date="2020" name="Nature">
        <title>Giant virus diversity and host interactions through global metagenomics.</title>
        <authorList>
            <person name="Schulz F."/>
            <person name="Roux S."/>
            <person name="Paez-Espino D."/>
            <person name="Jungbluth S."/>
            <person name="Walsh D.A."/>
            <person name="Denef V.J."/>
            <person name="McMahon K.D."/>
            <person name="Konstantinidis K.T."/>
            <person name="Eloe-Fadrosh E.A."/>
            <person name="Kyrpides N.C."/>
            <person name="Woyke T."/>
        </authorList>
    </citation>
    <scope>NUCLEOTIDE SEQUENCE</scope>
    <source>
        <strain evidence="1">GVMAG-M-3300025860-12</strain>
    </source>
</reference>
<name>A0A6C0J8H2_9ZZZZ</name>
<accession>A0A6C0J8H2</accession>
<proteinExistence type="predicted"/>
<organism evidence="1">
    <name type="scientific">viral metagenome</name>
    <dbReference type="NCBI Taxonomy" id="1070528"/>
    <lineage>
        <taxon>unclassified sequences</taxon>
        <taxon>metagenomes</taxon>
        <taxon>organismal metagenomes</taxon>
    </lineage>
</organism>
<dbReference type="EMBL" id="MN740325">
    <property type="protein sequence ID" value="QHU00308.1"/>
    <property type="molecule type" value="Genomic_DNA"/>
</dbReference>
<protein>
    <submittedName>
        <fullName evidence="1">Uncharacterized protein</fullName>
    </submittedName>
</protein>
<dbReference type="AlphaFoldDB" id="A0A6C0J8H2"/>
<evidence type="ECO:0000313" key="1">
    <source>
        <dbReference type="EMBL" id="QHU00308.1"/>
    </source>
</evidence>